<dbReference type="PANTHER" id="PTHR23117">
    <property type="entry name" value="GUANYLATE KINASE-RELATED"/>
    <property type="match status" value="1"/>
</dbReference>
<evidence type="ECO:0000256" key="1">
    <source>
        <dbReference type="ARBA" id="ARBA00005790"/>
    </source>
</evidence>
<evidence type="ECO:0000256" key="3">
    <source>
        <dbReference type="ARBA" id="ARBA00022679"/>
    </source>
</evidence>
<dbReference type="AlphaFoldDB" id="S9VE72"/>
<dbReference type="Pfam" id="PF00625">
    <property type="entry name" value="Guanylate_kin"/>
    <property type="match status" value="1"/>
</dbReference>
<evidence type="ECO:0000256" key="6">
    <source>
        <dbReference type="ARBA" id="ARBA00022840"/>
    </source>
</evidence>
<dbReference type="NCBIfam" id="TIGR03263">
    <property type="entry name" value="guanyl_kin"/>
    <property type="match status" value="1"/>
</dbReference>
<dbReference type="GO" id="GO:0005829">
    <property type="term" value="C:cytosol"/>
    <property type="evidence" value="ECO:0007669"/>
    <property type="project" value="TreeGrafter"/>
</dbReference>
<organism evidence="8 9">
    <name type="scientific">Angomonas deanei</name>
    <dbReference type="NCBI Taxonomy" id="59799"/>
    <lineage>
        <taxon>Eukaryota</taxon>
        <taxon>Discoba</taxon>
        <taxon>Euglenozoa</taxon>
        <taxon>Kinetoplastea</taxon>
        <taxon>Metakinetoplastina</taxon>
        <taxon>Trypanosomatida</taxon>
        <taxon>Trypanosomatidae</taxon>
        <taxon>Strigomonadinae</taxon>
        <taxon>Angomonas</taxon>
    </lineage>
</organism>
<dbReference type="GO" id="GO:0005524">
    <property type="term" value="F:ATP binding"/>
    <property type="evidence" value="ECO:0007669"/>
    <property type="project" value="UniProtKB-KW"/>
</dbReference>
<sequence length="206" mass="23049">MSAKALNAIIICGPSGVGKGTLLKRLLADYEKYFAYSVSHTTRKPRAGEENGREYHFSDRDAVIKMRDAGEFLELCEVHGNFYGTSFAAIKRVQEEGKTCLVEIDVQGAQKVKDAGPKQGLTASYLFITAPLEELQKRIVGRGADDEETVRVRLATATKEFDFVKRNPDFFDQVIVNDELDKAYKNLVEAINTEFQKHDMAPLPIL</sequence>
<accession>S9VE72</accession>
<keyword evidence="4" id="KW-0547">Nucleotide-binding</keyword>
<feature type="domain" description="Guanylate kinase-like" evidence="7">
    <location>
        <begin position="6"/>
        <end position="192"/>
    </location>
</feature>
<evidence type="ECO:0000256" key="2">
    <source>
        <dbReference type="ARBA" id="ARBA00012961"/>
    </source>
</evidence>
<reference evidence="8 9" key="1">
    <citation type="submission" date="2020-08" db="EMBL/GenBank/DDBJ databases">
        <authorList>
            <person name="Newling K."/>
            <person name="Davey J."/>
            <person name="Forrester S."/>
        </authorList>
    </citation>
    <scope>NUCLEOTIDE SEQUENCE [LARGE SCALE GENOMIC DNA]</scope>
    <source>
        <strain evidence="9">Crithidia deanei Carvalho (ATCC PRA-265)</strain>
    </source>
</reference>
<keyword evidence="9" id="KW-1185">Reference proteome</keyword>
<name>S9VE72_9TRYP</name>
<dbReference type="EC" id="2.7.4.8" evidence="2"/>
<dbReference type="PANTHER" id="PTHR23117:SF17">
    <property type="entry name" value="KINASE, PUTATIVE-RELATED"/>
    <property type="match status" value="1"/>
</dbReference>
<dbReference type="Proteomes" id="UP000515908">
    <property type="component" value="Chromosome 09"/>
</dbReference>
<dbReference type="SMART" id="SM00072">
    <property type="entry name" value="GuKc"/>
    <property type="match status" value="1"/>
</dbReference>
<evidence type="ECO:0000313" key="9">
    <source>
        <dbReference type="Proteomes" id="UP000515908"/>
    </source>
</evidence>
<proteinExistence type="inferred from homology"/>
<dbReference type="InterPro" id="IPR008145">
    <property type="entry name" value="GK/Ca_channel_bsu"/>
</dbReference>
<dbReference type="SUPFAM" id="SSF52540">
    <property type="entry name" value="P-loop containing nucleoside triphosphate hydrolases"/>
    <property type="match status" value="1"/>
</dbReference>
<evidence type="ECO:0000256" key="4">
    <source>
        <dbReference type="ARBA" id="ARBA00022741"/>
    </source>
</evidence>
<dbReference type="InterPro" id="IPR008144">
    <property type="entry name" value="Guanylate_kin-like_dom"/>
</dbReference>
<dbReference type="EMBL" id="LR877153">
    <property type="protein sequence ID" value="CAD2217743.1"/>
    <property type="molecule type" value="Genomic_DNA"/>
</dbReference>
<dbReference type="FunFam" id="3.40.50.300:FF:000776">
    <property type="entry name" value="Guanylate kinase 2"/>
    <property type="match status" value="1"/>
</dbReference>
<evidence type="ECO:0000313" key="8">
    <source>
        <dbReference type="EMBL" id="CAD2217743.1"/>
    </source>
</evidence>
<keyword evidence="3" id="KW-0808">Transferase</keyword>
<keyword evidence="6" id="KW-0067">ATP-binding</keyword>
<protein>
    <recommendedName>
        <fullName evidence="2">guanylate kinase</fullName>
        <ecNumber evidence="2">2.7.4.8</ecNumber>
    </recommendedName>
</protein>
<dbReference type="InterPro" id="IPR017665">
    <property type="entry name" value="Guanylate_kinase"/>
</dbReference>
<dbReference type="VEuPathDB" id="TriTrypDB:ADEAN_000522300"/>
<dbReference type="Gene3D" id="3.40.50.300">
    <property type="entry name" value="P-loop containing nucleotide triphosphate hydrolases"/>
    <property type="match status" value="1"/>
</dbReference>
<dbReference type="InterPro" id="IPR027417">
    <property type="entry name" value="P-loop_NTPase"/>
</dbReference>
<dbReference type="OrthoDB" id="6334211at2759"/>
<dbReference type="GO" id="GO:0004385">
    <property type="term" value="F:GMP kinase activity"/>
    <property type="evidence" value="ECO:0007669"/>
    <property type="project" value="UniProtKB-EC"/>
</dbReference>
<dbReference type="FunFam" id="3.30.63.10:FF:000002">
    <property type="entry name" value="Guanylate kinase 1"/>
    <property type="match status" value="1"/>
</dbReference>
<gene>
    <name evidence="8" type="ORF">ADEAN_000522300</name>
</gene>
<evidence type="ECO:0000256" key="5">
    <source>
        <dbReference type="ARBA" id="ARBA00022777"/>
    </source>
</evidence>
<evidence type="ECO:0000259" key="7">
    <source>
        <dbReference type="PROSITE" id="PS50052"/>
    </source>
</evidence>
<dbReference type="CDD" id="cd00071">
    <property type="entry name" value="GMPK"/>
    <property type="match status" value="1"/>
</dbReference>
<comment type="similarity">
    <text evidence="1">Belongs to the guanylate kinase family.</text>
</comment>
<dbReference type="Gene3D" id="3.30.63.10">
    <property type="entry name" value="Guanylate Kinase phosphate binding domain"/>
    <property type="match status" value="1"/>
</dbReference>
<keyword evidence="5 8" id="KW-0418">Kinase</keyword>
<dbReference type="PROSITE" id="PS50052">
    <property type="entry name" value="GUANYLATE_KINASE_2"/>
    <property type="match status" value="1"/>
</dbReference>